<dbReference type="InterPro" id="IPR036638">
    <property type="entry name" value="HLH_DNA-bd_sf"/>
</dbReference>
<protein>
    <recommendedName>
        <fullName evidence="7">BHLH domain-containing protein</fullName>
    </recommendedName>
</protein>
<dbReference type="KEGG" id="cput:CONPUDRAFT_51597"/>
<evidence type="ECO:0000256" key="6">
    <source>
        <dbReference type="SAM" id="MobiDB-lite"/>
    </source>
</evidence>
<keyword evidence="2" id="KW-0805">Transcription regulation</keyword>
<feature type="non-terminal residue" evidence="8">
    <location>
        <position position="1"/>
    </location>
</feature>
<organism evidence="8 9">
    <name type="scientific">Coniophora puteana (strain RWD-64-598)</name>
    <name type="common">Brown rot fungus</name>
    <dbReference type="NCBI Taxonomy" id="741705"/>
    <lineage>
        <taxon>Eukaryota</taxon>
        <taxon>Fungi</taxon>
        <taxon>Dikarya</taxon>
        <taxon>Basidiomycota</taxon>
        <taxon>Agaricomycotina</taxon>
        <taxon>Agaricomycetes</taxon>
        <taxon>Agaricomycetidae</taxon>
        <taxon>Boletales</taxon>
        <taxon>Coniophorineae</taxon>
        <taxon>Coniophoraceae</taxon>
        <taxon>Coniophora</taxon>
    </lineage>
</organism>
<keyword evidence="9" id="KW-1185">Reference proteome</keyword>
<reference evidence="9" key="1">
    <citation type="journal article" date="2012" name="Science">
        <title>The Paleozoic origin of enzymatic lignin decomposition reconstructed from 31 fungal genomes.</title>
        <authorList>
            <person name="Floudas D."/>
            <person name="Binder M."/>
            <person name="Riley R."/>
            <person name="Barry K."/>
            <person name="Blanchette R.A."/>
            <person name="Henrissat B."/>
            <person name="Martinez A.T."/>
            <person name="Otillar R."/>
            <person name="Spatafora J.W."/>
            <person name="Yadav J.S."/>
            <person name="Aerts A."/>
            <person name="Benoit I."/>
            <person name="Boyd A."/>
            <person name="Carlson A."/>
            <person name="Copeland A."/>
            <person name="Coutinho P.M."/>
            <person name="de Vries R.P."/>
            <person name="Ferreira P."/>
            <person name="Findley K."/>
            <person name="Foster B."/>
            <person name="Gaskell J."/>
            <person name="Glotzer D."/>
            <person name="Gorecki P."/>
            <person name="Heitman J."/>
            <person name="Hesse C."/>
            <person name="Hori C."/>
            <person name="Igarashi K."/>
            <person name="Jurgens J.A."/>
            <person name="Kallen N."/>
            <person name="Kersten P."/>
            <person name="Kohler A."/>
            <person name="Kuees U."/>
            <person name="Kumar T.K.A."/>
            <person name="Kuo A."/>
            <person name="LaButti K."/>
            <person name="Larrondo L.F."/>
            <person name="Lindquist E."/>
            <person name="Ling A."/>
            <person name="Lombard V."/>
            <person name="Lucas S."/>
            <person name="Lundell T."/>
            <person name="Martin R."/>
            <person name="McLaughlin D.J."/>
            <person name="Morgenstern I."/>
            <person name="Morin E."/>
            <person name="Murat C."/>
            <person name="Nagy L.G."/>
            <person name="Nolan M."/>
            <person name="Ohm R.A."/>
            <person name="Patyshakuliyeva A."/>
            <person name="Rokas A."/>
            <person name="Ruiz-Duenas F.J."/>
            <person name="Sabat G."/>
            <person name="Salamov A."/>
            <person name="Samejima M."/>
            <person name="Schmutz J."/>
            <person name="Slot J.C."/>
            <person name="St John F."/>
            <person name="Stenlid J."/>
            <person name="Sun H."/>
            <person name="Sun S."/>
            <person name="Syed K."/>
            <person name="Tsang A."/>
            <person name="Wiebenga A."/>
            <person name="Young D."/>
            <person name="Pisabarro A."/>
            <person name="Eastwood D.C."/>
            <person name="Martin F."/>
            <person name="Cullen D."/>
            <person name="Grigoriev I.V."/>
            <person name="Hibbett D.S."/>
        </authorList>
    </citation>
    <scope>NUCLEOTIDE SEQUENCE [LARGE SCALE GENOMIC DNA]</scope>
    <source>
        <strain evidence="9">RWD-64-598 SS2</strain>
    </source>
</reference>
<evidence type="ECO:0000313" key="8">
    <source>
        <dbReference type="EMBL" id="EIW83990.1"/>
    </source>
</evidence>
<keyword evidence="4" id="KW-0804">Transcription</keyword>
<dbReference type="Pfam" id="PF00010">
    <property type="entry name" value="HLH"/>
    <property type="match status" value="1"/>
</dbReference>
<evidence type="ECO:0000313" key="9">
    <source>
        <dbReference type="Proteomes" id="UP000053558"/>
    </source>
</evidence>
<evidence type="ECO:0000256" key="2">
    <source>
        <dbReference type="ARBA" id="ARBA00023015"/>
    </source>
</evidence>
<feature type="region of interest" description="Disordered" evidence="6">
    <location>
        <begin position="52"/>
        <end position="88"/>
    </location>
</feature>
<feature type="region of interest" description="Disordered" evidence="6">
    <location>
        <begin position="138"/>
        <end position="160"/>
    </location>
</feature>
<evidence type="ECO:0000256" key="5">
    <source>
        <dbReference type="ARBA" id="ARBA00023242"/>
    </source>
</evidence>
<evidence type="ECO:0000256" key="1">
    <source>
        <dbReference type="ARBA" id="ARBA00004123"/>
    </source>
</evidence>
<dbReference type="InterPro" id="IPR011598">
    <property type="entry name" value="bHLH_dom"/>
</dbReference>
<dbReference type="Proteomes" id="UP000053558">
    <property type="component" value="Unassembled WGS sequence"/>
</dbReference>
<dbReference type="GeneID" id="19207460"/>
<dbReference type="RefSeq" id="XP_007765365.1">
    <property type="nucleotide sequence ID" value="XM_007767175.1"/>
</dbReference>
<dbReference type="SUPFAM" id="SSF47459">
    <property type="entry name" value="HLH, helix-loop-helix DNA-binding domain"/>
    <property type="match status" value="1"/>
</dbReference>
<dbReference type="PANTHER" id="PTHR15741:SF27">
    <property type="entry name" value="TRANSCRIPTION FACTOR AP-4"/>
    <property type="match status" value="1"/>
</dbReference>
<feature type="compositionally biased region" description="Basic and acidic residues" evidence="6">
    <location>
        <begin position="76"/>
        <end position="86"/>
    </location>
</feature>
<gene>
    <name evidence="8" type="ORF">CONPUDRAFT_51597</name>
</gene>
<evidence type="ECO:0000256" key="4">
    <source>
        <dbReference type="ARBA" id="ARBA00023163"/>
    </source>
</evidence>
<feature type="compositionally biased region" description="Polar residues" evidence="6">
    <location>
        <begin position="1"/>
        <end position="21"/>
    </location>
</feature>
<dbReference type="OMA" id="TIEYIHA"/>
<comment type="caution">
    <text evidence="8">The sequence shown here is derived from an EMBL/GenBank/DDBJ whole genome shotgun (WGS) entry which is preliminary data.</text>
</comment>
<dbReference type="GO" id="GO:0005634">
    <property type="term" value="C:nucleus"/>
    <property type="evidence" value="ECO:0007669"/>
    <property type="project" value="UniProtKB-SubCell"/>
</dbReference>
<keyword evidence="5" id="KW-0539">Nucleus</keyword>
<dbReference type="GO" id="GO:0046983">
    <property type="term" value="F:protein dimerization activity"/>
    <property type="evidence" value="ECO:0007669"/>
    <property type="project" value="InterPro"/>
</dbReference>
<feature type="domain" description="BHLH" evidence="7">
    <location>
        <begin position="14"/>
        <end position="103"/>
    </location>
</feature>
<dbReference type="GO" id="GO:0000978">
    <property type="term" value="F:RNA polymerase II cis-regulatory region sequence-specific DNA binding"/>
    <property type="evidence" value="ECO:0007669"/>
    <property type="project" value="TreeGrafter"/>
</dbReference>
<dbReference type="PROSITE" id="PS50888">
    <property type="entry name" value="BHLH"/>
    <property type="match status" value="1"/>
</dbReference>
<dbReference type="InterPro" id="IPR052207">
    <property type="entry name" value="Max-like/E-box_TFs"/>
</dbReference>
<name>A0A5M3MY02_CONPW</name>
<keyword evidence="3" id="KW-0238">DNA-binding</keyword>
<dbReference type="Gene3D" id="4.10.280.10">
    <property type="entry name" value="Helix-loop-helix DNA-binding domain"/>
    <property type="match status" value="1"/>
</dbReference>
<proteinExistence type="predicted"/>
<dbReference type="OrthoDB" id="5778525at2759"/>
<feature type="region of interest" description="Disordered" evidence="6">
    <location>
        <begin position="1"/>
        <end position="26"/>
    </location>
</feature>
<dbReference type="AlphaFoldDB" id="A0A5M3MY02"/>
<feature type="compositionally biased region" description="Basic and acidic residues" evidence="6">
    <location>
        <begin position="138"/>
        <end position="148"/>
    </location>
</feature>
<dbReference type="PANTHER" id="PTHR15741">
    <property type="entry name" value="BASIC HELIX-LOOP-HELIX ZIP TRANSCRIPTION FACTOR"/>
    <property type="match status" value="1"/>
</dbReference>
<sequence length="160" mass="17816">AATAKTATLLSPSQKKANHIQSEQKRRANIRRGYEALCDTVPALREAIQAEEEESAKAAKGKRRSRGKSAAAAADDTEKIDGRAGPRSENVVLSKTIEYITDLLAERESLFQRLQNARSSLPQNHFLLLPQSGGELPLWERKWTGGENKDEEDEEDEDEE</sequence>
<evidence type="ECO:0000256" key="3">
    <source>
        <dbReference type="ARBA" id="ARBA00023125"/>
    </source>
</evidence>
<comment type="subcellular location">
    <subcellularLocation>
        <location evidence="1">Nucleus</location>
    </subcellularLocation>
</comment>
<accession>A0A5M3MY02</accession>
<dbReference type="EMBL" id="JH711575">
    <property type="protein sequence ID" value="EIW83990.1"/>
    <property type="molecule type" value="Genomic_DNA"/>
</dbReference>
<evidence type="ECO:0000259" key="7">
    <source>
        <dbReference type="PROSITE" id="PS50888"/>
    </source>
</evidence>
<dbReference type="GO" id="GO:0000981">
    <property type="term" value="F:DNA-binding transcription factor activity, RNA polymerase II-specific"/>
    <property type="evidence" value="ECO:0007669"/>
    <property type="project" value="TreeGrafter"/>
</dbReference>
<feature type="compositionally biased region" description="Acidic residues" evidence="6">
    <location>
        <begin position="149"/>
        <end position="160"/>
    </location>
</feature>